<evidence type="ECO:0000313" key="10">
    <source>
        <dbReference type="Proteomes" id="UP001530293"/>
    </source>
</evidence>
<evidence type="ECO:0000256" key="7">
    <source>
        <dbReference type="SAM" id="MobiDB-lite"/>
    </source>
</evidence>
<accession>A0ABD3MQH7</accession>
<feature type="compositionally biased region" description="Basic and acidic residues" evidence="7">
    <location>
        <begin position="534"/>
        <end position="557"/>
    </location>
</feature>
<sequence length="628" mass="69393">MSSSSSSPSSQRHQAPMKKKQKKMATEFTRGKSHAELLSQRSSLRDEIRTLPSNERSHVLAHLYGSGASKDLSKARLDNLRQFDANDRIGGGGGDTRVKSSLHKRQSRPNSALQRQIHRRETKRLQNAISAADVQDILAPSTSGYVETENDMEKTLQLSQNQLKYDGTSLSSNVAQNIYHLDLKDHGPYMLRYDRSGRHALLAGRGNNGGGHLAIVDQHTLASTTEFFIQDIVRDACFLQDSSLMAVSQRQNVYIYDENGAEVHRLGGHQLVTGMEFLPYHWLLATIGTNGVLQYQDTSTGELVSQHRTKLGPCCGGAFRQNPFNSVIHVGHSNGTVTLWSPSSSEYLVKMLCHKGSPITSLAMDRSGRYMATGGSDSKVKIFDLRMYKEIHTYTTYGGPPTALDISQTGVLGIGHGCHTTFWKAEALSMKVKEPYMKHQFSGNGPMESLRFRPYEDAVGVGHAGGVSSIVIPGSGEPNLDSMEHFTNPYADKKQRREAEVRSLLEKLSPDMISLDPDGVGGVEGGSLIQRAQRSRDAAEDAEARREAEREKAGSVREKKRMRGRSKIAKKLRRKQQNVVDENILKLRELREREKAEKEASRKSGGGGGDSGEGDEEEVAPAALKRFF</sequence>
<feature type="compositionally biased region" description="Basic and acidic residues" evidence="7">
    <location>
        <begin position="583"/>
        <end position="602"/>
    </location>
</feature>
<keyword evidence="4" id="KW-0677">Repeat</keyword>
<dbReference type="Pfam" id="PF08149">
    <property type="entry name" value="BING4CT"/>
    <property type="match status" value="1"/>
</dbReference>
<evidence type="ECO:0000256" key="4">
    <source>
        <dbReference type="ARBA" id="ARBA00022737"/>
    </source>
</evidence>
<protein>
    <recommendedName>
        <fullName evidence="8">BING4 C-terminal domain-containing protein</fullName>
    </recommendedName>
</protein>
<dbReference type="SUPFAM" id="SSF50978">
    <property type="entry name" value="WD40 repeat-like"/>
    <property type="match status" value="1"/>
</dbReference>
<feature type="repeat" description="WD" evidence="6">
    <location>
        <begin position="352"/>
        <end position="393"/>
    </location>
</feature>
<dbReference type="SMART" id="SM00320">
    <property type="entry name" value="WD40"/>
    <property type="match status" value="5"/>
</dbReference>
<dbReference type="PANTHER" id="PTHR14085">
    <property type="entry name" value="WD-REPEAT PROTEIN BING4"/>
    <property type="match status" value="1"/>
</dbReference>
<dbReference type="InterPro" id="IPR012952">
    <property type="entry name" value="BING4_C_dom"/>
</dbReference>
<proteinExistence type="predicted"/>
<dbReference type="FunFam" id="2.130.10.10:FF:000378">
    <property type="entry name" value="U3 small nucleolar RNA-associated protein 7"/>
    <property type="match status" value="1"/>
</dbReference>
<comment type="subcellular location">
    <subcellularLocation>
        <location evidence="1">Nucleus</location>
        <location evidence="1">Nucleolus</location>
    </subcellularLocation>
</comment>
<reference evidence="9 10" key="1">
    <citation type="submission" date="2024-10" db="EMBL/GenBank/DDBJ databases">
        <title>Updated reference genomes for cyclostephanoid diatoms.</title>
        <authorList>
            <person name="Roberts W.R."/>
            <person name="Alverson A.J."/>
        </authorList>
    </citation>
    <scope>NUCLEOTIDE SEQUENCE [LARGE SCALE GENOMIC DNA]</scope>
    <source>
        <strain evidence="9 10">AJA232-27</strain>
    </source>
</reference>
<dbReference type="InterPro" id="IPR001680">
    <property type="entry name" value="WD40_rpt"/>
</dbReference>
<feature type="compositionally biased region" description="Low complexity" evidence="7">
    <location>
        <begin position="1"/>
        <end position="10"/>
    </location>
</feature>
<keyword evidence="2" id="KW-0698">rRNA processing</keyword>
<name>A0ABD3MQH7_9STRA</name>
<dbReference type="PROSITE" id="PS50082">
    <property type="entry name" value="WD_REPEATS_2"/>
    <property type="match status" value="1"/>
</dbReference>
<comment type="caution">
    <text evidence="9">The sequence shown here is derived from an EMBL/GenBank/DDBJ whole genome shotgun (WGS) entry which is preliminary data.</text>
</comment>
<dbReference type="SMART" id="SM01033">
    <property type="entry name" value="BING4CT"/>
    <property type="match status" value="1"/>
</dbReference>
<feature type="region of interest" description="Disordered" evidence="7">
    <location>
        <begin position="530"/>
        <end position="628"/>
    </location>
</feature>
<dbReference type="InterPro" id="IPR015943">
    <property type="entry name" value="WD40/YVTN_repeat-like_dom_sf"/>
</dbReference>
<organism evidence="9 10">
    <name type="scientific">Discostella pseudostelligera</name>
    <dbReference type="NCBI Taxonomy" id="259834"/>
    <lineage>
        <taxon>Eukaryota</taxon>
        <taxon>Sar</taxon>
        <taxon>Stramenopiles</taxon>
        <taxon>Ochrophyta</taxon>
        <taxon>Bacillariophyta</taxon>
        <taxon>Coscinodiscophyceae</taxon>
        <taxon>Thalassiosirophycidae</taxon>
        <taxon>Stephanodiscales</taxon>
        <taxon>Stephanodiscaceae</taxon>
        <taxon>Discostella</taxon>
    </lineage>
</organism>
<dbReference type="InterPro" id="IPR036322">
    <property type="entry name" value="WD40_repeat_dom_sf"/>
</dbReference>
<dbReference type="GO" id="GO:0005730">
    <property type="term" value="C:nucleolus"/>
    <property type="evidence" value="ECO:0007669"/>
    <property type="project" value="UniProtKB-SubCell"/>
</dbReference>
<keyword evidence="10" id="KW-1185">Reference proteome</keyword>
<dbReference type="AlphaFoldDB" id="A0ABD3MQH7"/>
<evidence type="ECO:0000313" key="9">
    <source>
        <dbReference type="EMBL" id="KAL3766018.1"/>
    </source>
</evidence>
<keyword evidence="3 6" id="KW-0853">WD repeat</keyword>
<gene>
    <name evidence="9" type="ORF">ACHAWU_002733</name>
</gene>
<dbReference type="EMBL" id="JALLBG020000089">
    <property type="protein sequence ID" value="KAL3766018.1"/>
    <property type="molecule type" value="Genomic_DNA"/>
</dbReference>
<feature type="compositionally biased region" description="Basic residues" evidence="7">
    <location>
        <begin position="558"/>
        <end position="576"/>
    </location>
</feature>
<evidence type="ECO:0000256" key="3">
    <source>
        <dbReference type="ARBA" id="ARBA00022574"/>
    </source>
</evidence>
<evidence type="ECO:0000259" key="8">
    <source>
        <dbReference type="SMART" id="SM01033"/>
    </source>
</evidence>
<evidence type="ECO:0000256" key="1">
    <source>
        <dbReference type="ARBA" id="ARBA00004604"/>
    </source>
</evidence>
<evidence type="ECO:0000256" key="5">
    <source>
        <dbReference type="ARBA" id="ARBA00023242"/>
    </source>
</evidence>
<dbReference type="Pfam" id="PF00400">
    <property type="entry name" value="WD40"/>
    <property type="match status" value="1"/>
</dbReference>
<feature type="region of interest" description="Disordered" evidence="7">
    <location>
        <begin position="1"/>
        <end position="39"/>
    </location>
</feature>
<dbReference type="InterPro" id="IPR040315">
    <property type="entry name" value="WDR46/Utp7"/>
</dbReference>
<dbReference type="Gene3D" id="2.130.10.10">
    <property type="entry name" value="YVTN repeat-like/Quinoprotein amine dehydrogenase"/>
    <property type="match status" value="2"/>
</dbReference>
<dbReference type="PANTHER" id="PTHR14085:SF3">
    <property type="entry name" value="WD REPEAT-CONTAINING PROTEIN 46"/>
    <property type="match status" value="1"/>
</dbReference>
<dbReference type="Proteomes" id="UP001530293">
    <property type="component" value="Unassembled WGS sequence"/>
</dbReference>
<keyword evidence="5" id="KW-0539">Nucleus</keyword>
<dbReference type="GO" id="GO:0006364">
    <property type="term" value="P:rRNA processing"/>
    <property type="evidence" value="ECO:0007669"/>
    <property type="project" value="UniProtKB-KW"/>
</dbReference>
<feature type="region of interest" description="Disordered" evidence="7">
    <location>
        <begin position="84"/>
        <end position="116"/>
    </location>
</feature>
<evidence type="ECO:0000256" key="2">
    <source>
        <dbReference type="ARBA" id="ARBA00022552"/>
    </source>
</evidence>
<evidence type="ECO:0000256" key="6">
    <source>
        <dbReference type="PROSITE-ProRule" id="PRU00221"/>
    </source>
</evidence>
<feature type="domain" description="BING4 C-terminal" evidence="8">
    <location>
        <begin position="435"/>
        <end position="517"/>
    </location>
</feature>